<keyword evidence="3" id="KW-1185">Reference proteome</keyword>
<evidence type="ECO:0000313" key="3">
    <source>
        <dbReference type="Proteomes" id="UP001517376"/>
    </source>
</evidence>
<sequence>MREAGVYLLAVLALGWIAVWAGENLFWTTPAPDLGLRDLVFTWVAYGVAAGAALSAVIWSGLRGWRAAYLGGALLGFAVEGAFVGTMYDAFPAQLVWTPLAWHALISGLVVLGGGMALARGGIGRQVVGMAGLGLFGAVWGLYWPLEGKETAGLRGMLAYLGLAGLGVVLALGVLSRLDMPGFGPAQGAWRGRWWLWLAPGAVVALWALGTALAPDPVRLIWPAMVGITVWAMGRLGRRESATLFGPPLSWGRCGLFLLAPLVTVGLVLPGWARLGGVPVNVPVALLTGAVGLGLWLWLLLAAVRQGGLSGAGGGGVAPRPKGP</sequence>
<keyword evidence="1" id="KW-1133">Transmembrane helix</keyword>
<protein>
    <recommendedName>
        <fullName evidence="4">DUF998 domain-containing protein</fullName>
    </recommendedName>
</protein>
<gene>
    <name evidence="2" type="ORF">GU920_01905</name>
</gene>
<evidence type="ECO:0008006" key="4">
    <source>
        <dbReference type="Google" id="ProtNLM"/>
    </source>
</evidence>
<dbReference type="Proteomes" id="UP001517376">
    <property type="component" value="Unassembled WGS sequence"/>
</dbReference>
<feature type="transmembrane region" description="Helical" evidence="1">
    <location>
        <begin position="195"/>
        <end position="214"/>
    </location>
</feature>
<feature type="transmembrane region" description="Helical" evidence="1">
    <location>
        <begin position="40"/>
        <end position="60"/>
    </location>
</feature>
<keyword evidence="1" id="KW-0472">Membrane</keyword>
<reference evidence="3" key="1">
    <citation type="submission" date="2020-01" db="EMBL/GenBank/DDBJ databases">
        <title>Sphingomonas sp. strain CSW-10.</title>
        <authorList>
            <person name="Chen W.-M."/>
        </authorList>
    </citation>
    <scope>NUCLEOTIDE SEQUENCE [LARGE SCALE GENOMIC DNA]</scope>
    <source>
        <strain evidence="3">CCP-1</strain>
    </source>
</reference>
<feature type="transmembrane region" description="Helical" evidence="1">
    <location>
        <begin position="284"/>
        <end position="304"/>
    </location>
</feature>
<feature type="transmembrane region" description="Helical" evidence="1">
    <location>
        <begin position="220"/>
        <end position="237"/>
    </location>
</feature>
<keyword evidence="1" id="KW-0812">Transmembrane</keyword>
<accession>A0ABW9Y198</accession>
<feature type="transmembrane region" description="Helical" evidence="1">
    <location>
        <begin position="67"/>
        <end position="88"/>
    </location>
</feature>
<evidence type="ECO:0000313" key="2">
    <source>
        <dbReference type="EMBL" id="NBE06272.1"/>
    </source>
</evidence>
<organism evidence="2 3">
    <name type="scientific">Paragemmobacter ruber</name>
    <dbReference type="NCBI Taxonomy" id="1985673"/>
    <lineage>
        <taxon>Bacteria</taxon>
        <taxon>Pseudomonadati</taxon>
        <taxon>Pseudomonadota</taxon>
        <taxon>Alphaproteobacteria</taxon>
        <taxon>Rhodobacterales</taxon>
        <taxon>Paracoccaceae</taxon>
        <taxon>Paragemmobacter</taxon>
    </lineage>
</organism>
<comment type="caution">
    <text evidence="2">The sequence shown here is derived from an EMBL/GenBank/DDBJ whole genome shotgun (WGS) entry which is preliminary data.</text>
</comment>
<name>A0ABW9Y198_9RHOB</name>
<proteinExistence type="predicted"/>
<feature type="transmembrane region" description="Helical" evidence="1">
    <location>
        <begin position="126"/>
        <end position="145"/>
    </location>
</feature>
<evidence type="ECO:0000256" key="1">
    <source>
        <dbReference type="SAM" id="Phobius"/>
    </source>
</evidence>
<feature type="transmembrane region" description="Helical" evidence="1">
    <location>
        <begin position="100"/>
        <end position="119"/>
    </location>
</feature>
<feature type="transmembrane region" description="Helical" evidence="1">
    <location>
        <begin position="249"/>
        <end position="272"/>
    </location>
</feature>
<feature type="transmembrane region" description="Helical" evidence="1">
    <location>
        <begin position="157"/>
        <end position="175"/>
    </location>
</feature>
<dbReference type="EMBL" id="JAAATW010000001">
    <property type="protein sequence ID" value="NBE06272.1"/>
    <property type="molecule type" value="Genomic_DNA"/>
</dbReference>
<dbReference type="RefSeq" id="WP_161765289.1">
    <property type="nucleotide sequence ID" value="NZ_JAAATW010000001.1"/>
</dbReference>